<evidence type="ECO:0000313" key="4">
    <source>
        <dbReference type="Proteomes" id="UP001054892"/>
    </source>
</evidence>
<organism evidence="1 3">
    <name type="scientific">Pseudomonas tohonis</name>
    <dbReference type="NCBI Taxonomy" id="2725477"/>
    <lineage>
        <taxon>Bacteria</taxon>
        <taxon>Pseudomonadati</taxon>
        <taxon>Pseudomonadota</taxon>
        <taxon>Gammaproteobacteria</taxon>
        <taxon>Pseudomonadales</taxon>
        <taxon>Pseudomonadaceae</taxon>
        <taxon>Pseudomonas</taxon>
    </lineage>
</organism>
<proteinExistence type="predicted"/>
<dbReference type="Proteomes" id="UP000509383">
    <property type="component" value="Chromosome"/>
</dbReference>
<dbReference type="AlphaFoldDB" id="A0A6J4E5M4"/>
<evidence type="ECO:0000313" key="2">
    <source>
        <dbReference type="EMBL" id="GJN52095.1"/>
    </source>
</evidence>
<dbReference type="Proteomes" id="UP001054892">
    <property type="component" value="Unassembled WGS sequence"/>
</dbReference>
<evidence type="ECO:0000313" key="3">
    <source>
        <dbReference type="Proteomes" id="UP000509383"/>
    </source>
</evidence>
<accession>A0A6J4E5M4</accession>
<reference evidence="1 3" key="1">
    <citation type="submission" date="2020-05" db="EMBL/GenBank/DDBJ databases">
        <title>Characterization of novel class B3 metallo-beta-lactamase from novel Pseudomonas species.</title>
        <authorList>
            <person name="Yamada K."/>
            <person name="Aoki K."/>
            <person name="Ishii Y."/>
        </authorList>
    </citation>
    <scope>NUCLEOTIDE SEQUENCE [LARGE SCALE GENOMIC DNA]</scope>
    <source>
        <strain evidence="1 3">TUM18999</strain>
        <strain evidence="2 4">TUM20286</strain>
    </source>
</reference>
<dbReference type="KEGG" id="ptw:TUM18999_27370"/>
<gene>
    <name evidence="1" type="ORF">TUM18999_27370</name>
    <name evidence="2" type="ORF">TUM20286_18470</name>
</gene>
<evidence type="ECO:0000313" key="1">
    <source>
        <dbReference type="EMBL" id="BCG24546.1"/>
    </source>
</evidence>
<keyword evidence="4" id="KW-1185">Reference proteome</keyword>
<name>A0A6J4E5M4_9PSED</name>
<sequence>MGLVFFLPFSGAPLAAEAGLDKALTTEEVPHGNAFYSDIRKMVRVKNGAKTKTLLSTKRPAGFYQLAGVRDEALCAEFLEDMNKEGGSAGNLVEWLSSSSRRLAFQPLEESRAMPEWTGVERALEFVSMDVDGDGSIEQVYRRTGVIREHGTQQLMITDGALHERPDKLLPHGPDCLKWQGKRGRCDTAAGLIQHVMNLPANSRLAEEWVSTRQEPISQVTGDAKSGQSIYGRQRNRPVRNVGLGSSAYWAVYRLHKGPVFVSVPTRTFAPPELLVFSMRRNGPSELQCFVMPVAWEK</sequence>
<dbReference type="EMBL" id="BQKM01000003">
    <property type="protein sequence ID" value="GJN52095.1"/>
    <property type="molecule type" value="Genomic_DNA"/>
</dbReference>
<dbReference type="EMBL" id="AP023189">
    <property type="protein sequence ID" value="BCG24546.1"/>
    <property type="molecule type" value="Genomic_DNA"/>
</dbReference>
<protein>
    <submittedName>
        <fullName evidence="1">Uncharacterized protein</fullName>
    </submittedName>
</protein>